<evidence type="ECO:0000313" key="3">
    <source>
        <dbReference type="Proteomes" id="UP000240493"/>
    </source>
</evidence>
<feature type="compositionally biased region" description="Polar residues" evidence="1">
    <location>
        <begin position="94"/>
        <end position="103"/>
    </location>
</feature>
<feature type="compositionally biased region" description="Basic residues" evidence="1">
    <location>
        <begin position="76"/>
        <end position="88"/>
    </location>
</feature>
<feature type="compositionally biased region" description="Basic residues" evidence="1">
    <location>
        <begin position="192"/>
        <end position="207"/>
    </location>
</feature>
<protein>
    <submittedName>
        <fullName evidence="2">Uncharacterized protein</fullName>
    </submittedName>
</protein>
<name>A0A2T3ZIP5_TRIA4</name>
<dbReference type="EMBL" id="KZ679258">
    <property type="protein sequence ID" value="PTB44685.1"/>
    <property type="molecule type" value="Genomic_DNA"/>
</dbReference>
<reference evidence="2 3" key="1">
    <citation type="submission" date="2016-07" db="EMBL/GenBank/DDBJ databases">
        <title>Multiple horizontal gene transfer events from other fungi enriched the ability of initially mycotrophic Trichoderma (Ascomycota) to feed on dead plant biomass.</title>
        <authorList>
            <consortium name="DOE Joint Genome Institute"/>
            <person name="Aerts A."/>
            <person name="Atanasova L."/>
            <person name="Chenthamara K."/>
            <person name="Zhang J."/>
            <person name="Grujic M."/>
            <person name="Henrissat B."/>
            <person name="Kuo A."/>
            <person name="Salamov A."/>
            <person name="Lipzen A."/>
            <person name="Labutti K."/>
            <person name="Barry K."/>
            <person name="Miao Y."/>
            <person name="Rahimi M.J."/>
            <person name="Shen Q."/>
            <person name="Grigoriev I.V."/>
            <person name="Kubicek C.P."/>
            <person name="Druzhinina I.S."/>
        </authorList>
    </citation>
    <scope>NUCLEOTIDE SEQUENCE [LARGE SCALE GENOMIC DNA]</scope>
    <source>
        <strain evidence="2 3">CBS 433.97</strain>
    </source>
</reference>
<evidence type="ECO:0000256" key="1">
    <source>
        <dbReference type="SAM" id="MobiDB-lite"/>
    </source>
</evidence>
<dbReference type="AlphaFoldDB" id="A0A2T3ZIP5"/>
<proteinExistence type="predicted"/>
<feature type="region of interest" description="Disordered" evidence="1">
    <location>
        <begin position="191"/>
        <end position="214"/>
    </location>
</feature>
<dbReference type="Proteomes" id="UP000240493">
    <property type="component" value="Unassembled WGS sequence"/>
</dbReference>
<keyword evidence="3" id="KW-1185">Reference proteome</keyword>
<feature type="region of interest" description="Disordered" evidence="1">
    <location>
        <begin position="68"/>
        <end position="114"/>
    </location>
</feature>
<accession>A0A2T3ZIP5</accession>
<organism evidence="2 3">
    <name type="scientific">Trichoderma asperellum (strain ATCC 204424 / CBS 433.97 / NBRC 101777)</name>
    <dbReference type="NCBI Taxonomy" id="1042311"/>
    <lineage>
        <taxon>Eukaryota</taxon>
        <taxon>Fungi</taxon>
        <taxon>Dikarya</taxon>
        <taxon>Ascomycota</taxon>
        <taxon>Pezizomycotina</taxon>
        <taxon>Sordariomycetes</taxon>
        <taxon>Hypocreomycetidae</taxon>
        <taxon>Hypocreales</taxon>
        <taxon>Hypocreaceae</taxon>
        <taxon>Trichoderma</taxon>
    </lineage>
</organism>
<sequence length="226" mass="25234">MAAFANTHIPSDLHRVPESSVSHYCPSSCETPSAPRGVSIHHRLFDLLSHLPHAAINSRHPLPSIHQKITSSTSKKLSRPPPKARSHSRGQERATASQDTHSTGAPRLRRSRTSGLLLLREKATKIGSLAPPPVASLINTQPTQRLHHQAMGPRGNIFAHPFGHHTFSSFRFVPSFYPFCYPRRSFPPSFHPARRKPTRRATYKHHQPGSPRFLTALTTSRAPPFF</sequence>
<gene>
    <name evidence="2" type="ORF">M441DRAFT_353956</name>
</gene>
<dbReference type="OrthoDB" id="10662444at2759"/>
<evidence type="ECO:0000313" key="2">
    <source>
        <dbReference type="EMBL" id="PTB44685.1"/>
    </source>
</evidence>